<keyword evidence="1" id="KW-1133">Transmembrane helix</keyword>
<organism evidence="2 3">
    <name type="scientific">Pseudoduganella albidiflava</name>
    <dbReference type="NCBI Taxonomy" id="321983"/>
    <lineage>
        <taxon>Bacteria</taxon>
        <taxon>Pseudomonadati</taxon>
        <taxon>Pseudomonadota</taxon>
        <taxon>Betaproteobacteria</taxon>
        <taxon>Burkholderiales</taxon>
        <taxon>Oxalobacteraceae</taxon>
        <taxon>Telluria group</taxon>
        <taxon>Pseudoduganella</taxon>
    </lineage>
</organism>
<comment type="caution">
    <text evidence="2">The sequence shown here is derived from an EMBL/GenBank/DDBJ whole genome shotgun (WGS) entry which is preliminary data.</text>
</comment>
<proteinExistence type="predicted"/>
<dbReference type="AlphaFoldDB" id="A0AA88C4T7"/>
<reference evidence="2" key="2">
    <citation type="submission" date="2022-12" db="EMBL/GenBank/DDBJ databases">
        <authorList>
            <person name="Sun Q."/>
            <person name="Kim S."/>
        </authorList>
    </citation>
    <scope>NUCLEOTIDE SEQUENCE</scope>
    <source>
        <strain evidence="2">KCTC 12343</strain>
    </source>
</reference>
<accession>A0AA88C4T7</accession>
<keyword evidence="1" id="KW-0812">Transmembrane</keyword>
<name>A0AA88C4T7_9BURK</name>
<dbReference type="EMBL" id="BMWV01000011">
    <property type="protein sequence ID" value="GGY56792.1"/>
    <property type="molecule type" value="Genomic_DNA"/>
</dbReference>
<evidence type="ECO:0000256" key="1">
    <source>
        <dbReference type="SAM" id="Phobius"/>
    </source>
</evidence>
<evidence type="ECO:0000313" key="3">
    <source>
        <dbReference type="Proteomes" id="UP000628442"/>
    </source>
</evidence>
<gene>
    <name evidence="2" type="ORF">GCM10007387_44190</name>
</gene>
<evidence type="ECO:0000313" key="2">
    <source>
        <dbReference type="EMBL" id="GGY56792.1"/>
    </source>
</evidence>
<dbReference type="Proteomes" id="UP000628442">
    <property type="component" value="Unassembled WGS sequence"/>
</dbReference>
<protein>
    <submittedName>
        <fullName evidence="2">Uncharacterized protein</fullName>
    </submittedName>
</protein>
<reference evidence="2" key="1">
    <citation type="journal article" date="2014" name="Int. J. Syst. Evol. Microbiol.">
        <title>Complete genome sequence of Corynebacterium casei LMG S-19264T (=DSM 44701T), isolated from a smear-ripened cheese.</title>
        <authorList>
            <consortium name="US DOE Joint Genome Institute (JGI-PGF)"/>
            <person name="Walter F."/>
            <person name="Albersmeier A."/>
            <person name="Kalinowski J."/>
            <person name="Ruckert C."/>
        </authorList>
    </citation>
    <scope>NUCLEOTIDE SEQUENCE</scope>
    <source>
        <strain evidence="2">KCTC 12343</strain>
    </source>
</reference>
<sequence length="102" mass="10763">MSQGNRLQRPRSRGRPFIFARLDYGLPASVARQCRISKKIRTKYEKGSGMRQAILTGIAALAIATPGLAWSAPALVQATAKPVGAARAVTVTIDSASIKAVG</sequence>
<keyword evidence="1" id="KW-0472">Membrane</keyword>
<feature type="transmembrane region" description="Helical" evidence="1">
    <location>
        <begin position="53"/>
        <end position="72"/>
    </location>
</feature>